<evidence type="ECO:0000256" key="8">
    <source>
        <dbReference type="ARBA" id="ARBA00023008"/>
    </source>
</evidence>
<evidence type="ECO:0000256" key="15">
    <source>
        <dbReference type="ARBA" id="ARBA00047174"/>
    </source>
</evidence>
<dbReference type="PANTHER" id="PTHR33353:SF10">
    <property type="entry name" value="ENDO-BETA-1,4-GLUCANASE D"/>
    <property type="match status" value="1"/>
</dbReference>
<evidence type="ECO:0000256" key="1">
    <source>
        <dbReference type="ARBA" id="ARBA00001973"/>
    </source>
</evidence>
<protein>
    <recommendedName>
        <fullName evidence="15">lytic cellulose monooxygenase (C4-dehydrogenating)</fullName>
        <ecNumber evidence="15">1.14.99.56</ecNumber>
    </recommendedName>
</protein>
<keyword evidence="11" id="KW-0119">Carbohydrate metabolism</keyword>
<keyword evidence="18" id="KW-1185">Reference proteome</keyword>
<evidence type="ECO:0000256" key="7">
    <source>
        <dbReference type="ARBA" id="ARBA00023002"/>
    </source>
</evidence>
<evidence type="ECO:0000256" key="12">
    <source>
        <dbReference type="ARBA" id="ARBA00023326"/>
    </source>
</evidence>
<comment type="cofactor">
    <cofactor evidence="1">
        <name>Cu(2+)</name>
        <dbReference type="ChEBI" id="CHEBI:29036"/>
    </cofactor>
</comment>
<keyword evidence="6" id="KW-0136">Cellulose degradation</keyword>
<dbReference type="GO" id="GO:0046872">
    <property type="term" value="F:metal ion binding"/>
    <property type="evidence" value="ECO:0007669"/>
    <property type="project" value="UniProtKB-KW"/>
</dbReference>
<name>A0A9P4K9W2_9PLEO</name>
<dbReference type="AlphaFoldDB" id="A0A9P4K9W2"/>
<keyword evidence="10" id="KW-1015">Disulfide bond</keyword>
<dbReference type="InterPro" id="IPR005103">
    <property type="entry name" value="AA9_LPMO"/>
</dbReference>
<comment type="subcellular location">
    <subcellularLocation>
        <location evidence="2">Secreted</location>
    </subcellularLocation>
</comment>
<keyword evidence="3" id="KW-0964">Secreted</keyword>
<keyword evidence="7" id="KW-0560">Oxidoreductase</keyword>
<gene>
    <name evidence="17" type="ORF">CC78DRAFT_546012</name>
</gene>
<comment type="similarity">
    <text evidence="13">Belongs to the polysaccharide monooxygenase AA9 family.</text>
</comment>
<evidence type="ECO:0000256" key="10">
    <source>
        <dbReference type="ARBA" id="ARBA00023157"/>
    </source>
</evidence>
<evidence type="ECO:0000256" key="2">
    <source>
        <dbReference type="ARBA" id="ARBA00004613"/>
    </source>
</evidence>
<dbReference type="GO" id="GO:0004497">
    <property type="term" value="F:monooxygenase activity"/>
    <property type="evidence" value="ECO:0007669"/>
    <property type="project" value="UniProtKB-KW"/>
</dbReference>
<dbReference type="EMBL" id="ML986644">
    <property type="protein sequence ID" value="KAF2262129.1"/>
    <property type="molecule type" value="Genomic_DNA"/>
</dbReference>
<dbReference type="Pfam" id="PF03443">
    <property type="entry name" value="AA9"/>
    <property type="match status" value="1"/>
</dbReference>
<dbReference type="OrthoDB" id="6038816at2759"/>
<evidence type="ECO:0000313" key="18">
    <source>
        <dbReference type="Proteomes" id="UP000800093"/>
    </source>
</evidence>
<keyword evidence="9" id="KW-0503">Monooxygenase</keyword>
<feature type="domain" description="Auxiliary Activity family 9 catalytic" evidence="16">
    <location>
        <begin position="20"/>
        <end position="227"/>
    </location>
</feature>
<keyword evidence="4" id="KW-0479">Metal-binding</keyword>
<dbReference type="GO" id="GO:0030245">
    <property type="term" value="P:cellulose catabolic process"/>
    <property type="evidence" value="ECO:0007669"/>
    <property type="project" value="UniProtKB-KW"/>
</dbReference>
<keyword evidence="8" id="KW-0186">Copper</keyword>
<keyword evidence="5" id="KW-0732">Signal</keyword>
<sequence>MKLKTSIACSLALTQGINGHYIFNRLILNNKLSEEFQYVRDVTPGGGSPPLFAKAFPIYDPADPAVVCGRNASKVLNPTIQTARIYAGDDVGFMVSGPWMEGDVMQPIFHEGPGQVFLSKLPEELESLNDYDGSGDWFKIAYAGPKNSTTWTLYYQYAMNFTVPETTPPGKYLMRMEQFMPSARKGGCQFFVSCAHVEIVGQGGGKPTQFTRFPNAYSIDEPSVWFHEEGTSMFPKNISVYIEPKPPVWRE</sequence>
<proteinExistence type="inferred from homology"/>
<evidence type="ECO:0000256" key="6">
    <source>
        <dbReference type="ARBA" id="ARBA00023001"/>
    </source>
</evidence>
<keyword evidence="12" id="KW-0624">Polysaccharide degradation</keyword>
<comment type="catalytic activity">
    <reaction evidence="14">
        <text>[(1-&gt;4)-beta-D-glucosyl]n+m + reduced acceptor + O2 = 4-dehydro-beta-D-glucosyl-[(1-&gt;4)-beta-D-glucosyl]n-1 + [(1-&gt;4)-beta-D-glucosyl]m + acceptor + H2O.</text>
        <dbReference type="EC" id="1.14.99.56"/>
    </reaction>
</comment>
<accession>A0A9P4K9W2</accession>
<evidence type="ECO:0000256" key="5">
    <source>
        <dbReference type="ARBA" id="ARBA00022729"/>
    </source>
</evidence>
<evidence type="ECO:0000256" key="3">
    <source>
        <dbReference type="ARBA" id="ARBA00022525"/>
    </source>
</evidence>
<evidence type="ECO:0000256" key="4">
    <source>
        <dbReference type="ARBA" id="ARBA00022723"/>
    </source>
</evidence>
<comment type="caution">
    <text evidence="17">The sequence shown here is derived from an EMBL/GenBank/DDBJ whole genome shotgun (WGS) entry which is preliminary data.</text>
</comment>
<evidence type="ECO:0000313" key="17">
    <source>
        <dbReference type="EMBL" id="KAF2262129.1"/>
    </source>
</evidence>
<dbReference type="Gene3D" id="2.70.50.70">
    <property type="match status" value="1"/>
</dbReference>
<evidence type="ECO:0000256" key="13">
    <source>
        <dbReference type="ARBA" id="ARBA00044502"/>
    </source>
</evidence>
<dbReference type="EC" id="1.14.99.56" evidence="15"/>
<dbReference type="InterPro" id="IPR049892">
    <property type="entry name" value="AA9"/>
</dbReference>
<evidence type="ECO:0000259" key="16">
    <source>
        <dbReference type="Pfam" id="PF03443"/>
    </source>
</evidence>
<reference evidence="18" key="1">
    <citation type="journal article" date="2020" name="Stud. Mycol.">
        <title>101 Dothideomycetes genomes: A test case for predicting lifestyles and emergence of pathogens.</title>
        <authorList>
            <person name="Haridas S."/>
            <person name="Albert R."/>
            <person name="Binder M."/>
            <person name="Bloem J."/>
            <person name="LaButti K."/>
            <person name="Salamov A."/>
            <person name="Andreopoulos B."/>
            <person name="Baker S."/>
            <person name="Barry K."/>
            <person name="Bills G."/>
            <person name="Bluhm B."/>
            <person name="Cannon C."/>
            <person name="Castanera R."/>
            <person name="Culley D."/>
            <person name="Daum C."/>
            <person name="Ezra D."/>
            <person name="Gonzalez J."/>
            <person name="Henrissat B."/>
            <person name="Kuo A."/>
            <person name="Liang C."/>
            <person name="Lipzen A."/>
            <person name="Lutzoni F."/>
            <person name="Magnuson J."/>
            <person name="Mondo S."/>
            <person name="Nolan M."/>
            <person name="Ohm R."/>
            <person name="Pangilinan J."/>
            <person name="Park H.-J."/>
            <person name="Ramirez L."/>
            <person name="Alfaro M."/>
            <person name="Sun H."/>
            <person name="Tritt A."/>
            <person name="Yoshinaga Y."/>
            <person name="Zwiers L.-H."/>
            <person name="Turgeon B."/>
            <person name="Goodwin S."/>
            <person name="Spatafora J."/>
            <person name="Crous P."/>
            <person name="Grigoriev I."/>
        </authorList>
    </citation>
    <scope>NUCLEOTIDE SEQUENCE [LARGE SCALE GENOMIC DNA]</scope>
    <source>
        <strain evidence="18">CBS 304.66</strain>
    </source>
</reference>
<evidence type="ECO:0000256" key="11">
    <source>
        <dbReference type="ARBA" id="ARBA00023277"/>
    </source>
</evidence>
<dbReference type="PANTHER" id="PTHR33353">
    <property type="entry name" value="PUTATIVE (AFU_ORTHOLOGUE AFUA_1G12560)-RELATED"/>
    <property type="match status" value="1"/>
</dbReference>
<dbReference type="Proteomes" id="UP000800093">
    <property type="component" value="Unassembled WGS sequence"/>
</dbReference>
<organism evidence="17 18">
    <name type="scientific">Lojkania enalia</name>
    <dbReference type="NCBI Taxonomy" id="147567"/>
    <lineage>
        <taxon>Eukaryota</taxon>
        <taxon>Fungi</taxon>
        <taxon>Dikarya</taxon>
        <taxon>Ascomycota</taxon>
        <taxon>Pezizomycotina</taxon>
        <taxon>Dothideomycetes</taxon>
        <taxon>Pleosporomycetidae</taxon>
        <taxon>Pleosporales</taxon>
        <taxon>Pleosporales incertae sedis</taxon>
        <taxon>Lojkania</taxon>
    </lineage>
</organism>
<evidence type="ECO:0000256" key="14">
    <source>
        <dbReference type="ARBA" id="ARBA00045077"/>
    </source>
</evidence>
<dbReference type="GO" id="GO:0005576">
    <property type="term" value="C:extracellular region"/>
    <property type="evidence" value="ECO:0007669"/>
    <property type="project" value="UniProtKB-SubCell"/>
</dbReference>
<evidence type="ECO:0000256" key="9">
    <source>
        <dbReference type="ARBA" id="ARBA00023033"/>
    </source>
</evidence>